<dbReference type="VEuPathDB" id="TriTrypDB:LDHU3_36.8530"/>
<dbReference type="Proteomes" id="UP000274082">
    <property type="component" value="Chromosome 36"/>
</dbReference>
<evidence type="ECO:0000313" key="3">
    <source>
        <dbReference type="Proteomes" id="UP000274082"/>
    </source>
</evidence>
<feature type="region of interest" description="Disordered" evidence="1">
    <location>
        <begin position="127"/>
        <end position="169"/>
    </location>
</feature>
<feature type="compositionally biased region" description="Basic and acidic residues" evidence="1">
    <location>
        <begin position="160"/>
        <end position="169"/>
    </location>
</feature>
<keyword evidence="3" id="KW-1185">Reference proteome</keyword>
<reference evidence="2 3" key="1">
    <citation type="journal article" date="2018" name="Sci. Rep.">
        <title>A complete Leishmania donovani reference genome identifies novel genetic variations associated with virulence.</title>
        <authorList>
            <person name="Lypaczewski P."/>
            <person name="Hoshizaki J."/>
            <person name="Zhang W.-W."/>
            <person name="McCall L.-I."/>
            <person name="Torcivia-Rodriguez J."/>
            <person name="Simonyan V."/>
            <person name="Kaur A."/>
            <person name="Dewar K."/>
            <person name="Matlashewski G."/>
        </authorList>
    </citation>
    <scope>NUCLEOTIDE SEQUENCE [LARGE SCALE GENOMIC DNA]</scope>
    <source>
        <strain evidence="2 3">LdCL</strain>
    </source>
</reference>
<evidence type="ECO:0000313" key="2">
    <source>
        <dbReference type="EMBL" id="AYU84002.1"/>
    </source>
</evidence>
<gene>
    <name evidence="2" type="ORF">LdCL_360071800</name>
</gene>
<dbReference type="PANTHER" id="PTHR23244">
    <property type="entry name" value="KELCH REPEAT DOMAIN"/>
    <property type="match status" value="1"/>
</dbReference>
<dbReference type="AlphaFoldDB" id="A0A3S7XC07"/>
<protein>
    <submittedName>
        <fullName evidence="2">Galactose oxidase, central domain containing protein, putative</fullName>
    </submittedName>
</protein>
<feature type="region of interest" description="Disordered" evidence="1">
    <location>
        <begin position="197"/>
        <end position="223"/>
    </location>
</feature>
<dbReference type="VEuPathDB" id="TriTrypDB:LdCL_360071800"/>
<organism evidence="2 3">
    <name type="scientific">Leishmania donovani</name>
    <dbReference type="NCBI Taxonomy" id="5661"/>
    <lineage>
        <taxon>Eukaryota</taxon>
        <taxon>Discoba</taxon>
        <taxon>Euglenozoa</taxon>
        <taxon>Kinetoplastea</taxon>
        <taxon>Metakinetoplastina</taxon>
        <taxon>Trypanosomatida</taxon>
        <taxon>Trypanosomatidae</taxon>
        <taxon>Leishmaniinae</taxon>
        <taxon>Leishmania</taxon>
    </lineage>
</organism>
<dbReference type="InterPro" id="IPR015915">
    <property type="entry name" value="Kelch-typ_b-propeller"/>
</dbReference>
<dbReference type="VEuPathDB" id="TriTrypDB:LdBPK_366430.1"/>
<dbReference type="OrthoDB" id="10251809at2759"/>
<feature type="compositionally biased region" description="Polar residues" evidence="1">
    <location>
        <begin position="201"/>
        <end position="219"/>
    </location>
</feature>
<name>A0A3S7XC07_LEIDO</name>
<dbReference type="EMBL" id="CP029535">
    <property type="protein sequence ID" value="AYU84002.1"/>
    <property type="molecule type" value="Genomic_DNA"/>
</dbReference>
<sequence>MAQPCNSLSEFPYAEAAKSLAKRASLTSQGVPPPWTKSITDSTTVCTEDKVFVIGGIDTRTQRIVPYARVWDAVAHVWARLPDAPVRVAHASAAAVPAEGSIILFGGWDGTKCNAELWHLHPRRHDGATTGADRVSPPSLGVSGGGYPSPTPTTARGRASKSDDEAALHWDRLETDTRVSARPVGRYGHALAFGVSAPAERSQTNSPSSPAAESLQPSNKAMGPAAAATMFSGAPTPTTLEPVLYLFGGNNTTSRLNDVWRLWLTPSIQQRVAHWERLKVTPGVCPCPREDAVLAFDMTRQCLWLYGGSSATGVLDDLWCLSLVGDSSVSGLTWTPVYPLGGHRLAPAQWNLSKKCMPAAAVVEGGSLYVLFNEAPKSSKCLHANGREPLYRFCLTTHHWLSCSLSEEEVASSRPSSSLRTSLPVAQQASSFRAVASCACNRFLFWLMDSTGDEPSDTQSKPAVVQVQLNLLDTKPTKRRAERSR</sequence>
<dbReference type="SUPFAM" id="SSF117281">
    <property type="entry name" value="Kelch motif"/>
    <property type="match status" value="1"/>
</dbReference>
<proteinExistence type="predicted"/>
<evidence type="ECO:0000256" key="1">
    <source>
        <dbReference type="SAM" id="MobiDB-lite"/>
    </source>
</evidence>
<dbReference type="PANTHER" id="PTHR23244:SF498">
    <property type="entry name" value="C2 DOMAIN-CONTAINING PROTEIN"/>
    <property type="match status" value="1"/>
</dbReference>
<dbReference type="Gene3D" id="2.120.10.80">
    <property type="entry name" value="Kelch-type beta propeller"/>
    <property type="match status" value="2"/>
</dbReference>
<accession>A0A3S7XC07</accession>